<comment type="caution">
    <text evidence="11">The sequence shown here is derived from an EMBL/GenBank/DDBJ whole genome shotgun (WGS) entry which is preliminary data.</text>
</comment>
<evidence type="ECO:0000256" key="3">
    <source>
        <dbReference type="ARBA" id="ARBA00022448"/>
    </source>
</evidence>
<comment type="similarity">
    <text evidence="2">Belongs to the YajC family.</text>
</comment>
<keyword evidence="4" id="KW-1003">Cell membrane</keyword>
<accession>A0ABT5TW36</accession>
<gene>
    <name evidence="11" type="primary">yajC</name>
    <name evidence="11" type="ORF">PU560_06780</name>
</gene>
<dbReference type="PANTHER" id="PTHR33909:SF1">
    <property type="entry name" value="SEC TRANSLOCON ACCESSORY COMPLEX SUBUNIT YAJC"/>
    <property type="match status" value="1"/>
</dbReference>
<name>A0ABT5TW36_9MICO</name>
<evidence type="ECO:0000256" key="5">
    <source>
        <dbReference type="ARBA" id="ARBA00022692"/>
    </source>
</evidence>
<proteinExistence type="inferred from homology"/>
<evidence type="ECO:0000313" key="11">
    <source>
        <dbReference type="EMBL" id="MDD9206172.1"/>
    </source>
</evidence>
<dbReference type="PANTHER" id="PTHR33909">
    <property type="entry name" value="SEC TRANSLOCON ACCESSORY COMPLEX SUBUNIT YAJC"/>
    <property type="match status" value="1"/>
</dbReference>
<evidence type="ECO:0000256" key="4">
    <source>
        <dbReference type="ARBA" id="ARBA00022475"/>
    </source>
</evidence>
<keyword evidence="9" id="KW-0472">Membrane</keyword>
<evidence type="ECO:0000256" key="9">
    <source>
        <dbReference type="ARBA" id="ARBA00023136"/>
    </source>
</evidence>
<keyword evidence="8" id="KW-0811">Translocation</keyword>
<dbReference type="InterPro" id="IPR003849">
    <property type="entry name" value="Preprotein_translocase_YajC"/>
</dbReference>
<protein>
    <submittedName>
        <fullName evidence="11">Preprotein translocase subunit YajC</fullName>
    </submittedName>
</protein>
<sequence>MEFLLIMAVFLGLMFYMSSRAKKQQQTQRQNLLEQLQPGTGVITIGGFYGRVVDVDGDVVTLESPSGVETIWSKTAIREIKEPQFAPVEEDDLAAPDVVVPDDPSDLTSSSPRTGAVPADDIEDRTEDEPGRDDEGGRRDR</sequence>
<comment type="subcellular location">
    <subcellularLocation>
        <location evidence="1">Cell membrane</location>
        <topology evidence="1">Single-pass membrane protein</topology>
    </subcellularLocation>
</comment>
<reference evidence="11" key="1">
    <citation type="submission" date="2023-02" db="EMBL/GenBank/DDBJ databases">
        <title>Georgenia sp.10Sc9-8, isolated from a soil sample collected from the Taklamakan desert.</title>
        <authorList>
            <person name="Liu S."/>
        </authorList>
    </citation>
    <scope>NUCLEOTIDE SEQUENCE</scope>
    <source>
        <strain evidence="11">10Sc9-8</strain>
    </source>
</reference>
<keyword evidence="5" id="KW-0812">Transmembrane</keyword>
<dbReference type="SMART" id="SM01323">
    <property type="entry name" value="YajC"/>
    <property type="match status" value="1"/>
</dbReference>
<keyword evidence="7" id="KW-1133">Transmembrane helix</keyword>
<feature type="region of interest" description="Disordered" evidence="10">
    <location>
        <begin position="85"/>
        <end position="141"/>
    </location>
</feature>
<feature type="compositionally biased region" description="Acidic residues" evidence="10">
    <location>
        <begin position="120"/>
        <end position="132"/>
    </location>
</feature>
<keyword evidence="3" id="KW-0813">Transport</keyword>
<evidence type="ECO:0000256" key="2">
    <source>
        <dbReference type="ARBA" id="ARBA00006742"/>
    </source>
</evidence>
<evidence type="ECO:0000256" key="1">
    <source>
        <dbReference type="ARBA" id="ARBA00004162"/>
    </source>
</evidence>
<evidence type="ECO:0000256" key="10">
    <source>
        <dbReference type="SAM" id="MobiDB-lite"/>
    </source>
</evidence>
<evidence type="ECO:0000313" key="12">
    <source>
        <dbReference type="Proteomes" id="UP001165561"/>
    </source>
</evidence>
<dbReference type="EMBL" id="JARACI010000802">
    <property type="protein sequence ID" value="MDD9206172.1"/>
    <property type="molecule type" value="Genomic_DNA"/>
</dbReference>
<dbReference type="Proteomes" id="UP001165561">
    <property type="component" value="Unassembled WGS sequence"/>
</dbReference>
<dbReference type="NCBIfam" id="TIGR00739">
    <property type="entry name" value="yajC"/>
    <property type="match status" value="1"/>
</dbReference>
<keyword evidence="12" id="KW-1185">Reference proteome</keyword>
<evidence type="ECO:0000256" key="7">
    <source>
        <dbReference type="ARBA" id="ARBA00022989"/>
    </source>
</evidence>
<feature type="compositionally biased region" description="Low complexity" evidence="10">
    <location>
        <begin position="95"/>
        <end position="112"/>
    </location>
</feature>
<organism evidence="11 12">
    <name type="scientific">Georgenia halotolerans</name>
    <dbReference type="NCBI Taxonomy" id="3028317"/>
    <lineage>
        <taxon>Bacteria</taxon>
        <taxon>Bacillati</taxon>
        <taxon>Actinomycetota</taxon>
        <taxon>Actinomycetes</taxon>
        <taxon>Micrococcales</taxon>
        <taxon>Bogoriellaceae</taxon>
        <taxon>Georgenia</taxon>
    </lineage>
</organism>
<evidence type="ECO:0000256" key="6">
    <source>
        <dbReference type="ARBA" id="ARBA00022927"/>
    </source>
</evidence>
<evidence type="ECO:0000256" key="8">
    <source>
        <dbReference type="ARBA" id="ARBA00023010"/>
    </source>
</evidence>
<keyword evidence="6" id="KW-0653">Protein transport</keyword>
<dbReference type="Pfam" id="PF02699">
    <property type="entry name" value="YajC"/>
    <property type="match status" value="1"/>
</dbReference>